<dbReference type="GO" id="GO:0004665">
    <property type="term" value="F:prephenate dehydrogenase (NADP+) activity"/>
    <property type="evidence" value="ECO:0007669"/>
    <property type="project" value="InterPro"/>
</dbReference>
<protein>
    <recommendedName>
        <fullName evidence="2">Prephenate/arogenate dehydrogenase domain-containing protein</fullName>
    </recommendedName>
</protein>
<feature type="domain" description="Prephenate/arogenate dehydrogenase" evidence="2">
    <location>
        <begin position="1"/>
        <end position="146"/>
    </location>
</feature>
<gene>
    <name evidence="3" type="ORF">Ahy_A06g029116</name>
</gene>
<organism evidence="3 4">
    <name type="scientific">Arachis hypogaea</name>
    <name type="common">Peanut</name>
    <dbReference type="NCBI Taxonomy" id="3818"/>
    <lineage>
        <taxon>Eukaryota</taxon>
        <taxon>Viridiplantae</taxon>
        <taxon>Streptophyta</taxon>
        <taxon>Embryophyta</taxon>
        <taxon>Tracheophyta</taxon>
        <taxon>Spermatophyta</taxon>
        <taxon>Magnoliopsida</taxon>
        <taxon>eudicotyledons</taxon>
        <taxon>Gunneridae</taxon>
        <taxon>Pentapetalae</taxon>
        <taxon>rosids</taxon>
        <taxon>fabids</taxon>
        <taxon>Fabales</taxon>
        <taxon>Fabaceae</taxon>
        <taxon>Papilionoideae</taxon>
        <taxon>50 kb inversion clade</taxon>
        <taxon>dalbergioids sensu lato</taxon>
        <taxon>Dalbergieae</taxon>
        <taxon>Pterocarpus clade</taxon>
        <taxon>Arachis</taxon>
    </lineage>
</organism>
<dbReference type="InterPro" id="IPR045011">
    <property type="entry name" value="TYRAAT1/2"/>
</dbReference>
<dbReference type="Gene3D" id="3.40.50.720">
    <property type="entry name" value="NAD(P)-binding Rossmann-like Domain"/>
    <property type="match status" value="1"/>
</dbReference>
<dbReference type="Proteomes" id="UP000289738">
    <property type="component" value="Chromosome A06"/>
</dbReference>
<dbReference type="SUPFAM" id="SSF51735">
    <property type="entry name" value="NAD(P)-binding Rossmann-fold domains"/>
    <property type="match status" value="1"/>
</dbReference>
<keyword evidence="1" id="KW-0560">Oxidoreductase</keyword>
<dbReference type="PANTHER" id="PTHR43207:SF4">
    <property type="entry name" value="AROGENATE DEHYDROGENASE 2, CHLOROPLASTIC"/>
    <property type="match status" value="1"/>
</dbReference>
<keyword evidence="4" id="KW-1185">Reference proteome</keyword>
<dbReference type="PANTHER" id="PTHR43207">
    <property type="entry name" value="AROGENATE DEHYDROGENASE-RELATED"/>
    <property type="match status" value="1"/>
</dbReference>
<evidence type="ECO:0000259" key="2">
    <source>
        <dbReference type="PROSITE" id="PS51176"/>
    </source>
</evidence>
<dbReference type="InterPro" id="IPR036291">
    <property type="entry name" value="NAD(P)-bd_dom_sf"/>
</dbReference>
<evidence type="ECO:0000313" key="3">
    <source>
        <dbReference type="EMBL" id="RYR53867.1"/>
    </source>
</evidence>
<reference evidence="3 4" key="1">
    <citation type="submission" date="2019-01" db="EMBL/GenBank/DDBJ databases">
        <title>Sequencing of cultivated peanut Arachis hypogaea provides insights into genome evolution and oil improvement.</title>
        <authorList>
            <person name="Chen X."/>
        </authorList>
    </citation>
    <scope>NUCLEOTIDE SEQUENCE [LARGE SCALE GENOMIC DNA]</scope>
    <source>
        <strain evidence="4">cv. Fuhuasheng</strain>
        <tissue evidence="3">Leaves</tissue>
    </source>
</reference>
<dbReference type="EMBL" id="SDMP01000006">
    <property type="protein sequence ID" value="RYR53867.1"/>
    <property type="molecule type" value="Genomic_DNA"/>
</dbReference>
<accession>A0A445CSI7</accession>
<dbReference type="STRING" id="3818.A0A445CSI7"/>
<comment type="caution">
    <text evidence="3">The sequence shown here is derived from an EMBL/GenBank/DDBJ whole genome shotgun (WGS) entry which is preliminary data.</text>
</comment>
<name>A0A445CSI7_ARAHY</name>
<dbReference type="AlphaFoldDB" id="A0A445CSI7"/>
<sequence>MILICPSVNSTDHCLKRNILFVDVLFIKEFPKELLFELQPSNFDILCSYPMFGPESAPNGWTSLPFIFEKVGILDEEHRVSRCEKFLNEFAIEGCRMVEMSYEDHDRYTIDLLFITHAKERILEGLMLELMPINTNFLPLHHVATV</sequence>
<dbReference type="GO" id="GO:0006571">
    <property type="term" value="P:tyrosine biosynthetic process"/>
    <property type="evidence" value="ECO:0007669"/>
    <property type="project" value="InterPro"/>
</dbReference>
<evidence type="ECO:0000256" key="1">
    <source>
        <dbReference type="ARBA" id="ARBA00023002"/>
    </source>
</evidence>
<dbReference type="GO" id="GO:0008977">
    <property type="term" value="F:prephenate dehydrogenase (NAD+) activity"/>
    <property type="evidence" value="ECO:0007669"/>
    <property type="project" value="InterPro"/>
</dbReference>
<evidence type="ECO:0000313" key="4">
    <source>
        <dbReference type="Proteomes" id="UP000289738"/>
    </source>
</evidence>
<dbReference type="InterPro" id="IPR003099">
    <property type="entry name" value="Prephen_DH"/>
</dbReference>
<proteinExistence type="predicted"/>
<dbReference type="PROSITE" id="PS51176">
    <property type="entry name" value="PDH_ADH"/>
    <property type="match status" value="1"/>
</dbReference>
<dbReference type="GO" id="GO:0033730">
    <property type="term" value="F:arogenate dehydrogenase (NADP+) activity"/>
    <property type="evidence" value="ECO:0007669"/>
    <property type="project" value="InterPro"/>
</dbReference>